<dbReference type="InterPro" id="IPR039446">
    <property type="entry name" value="DauR-like"/>
</dbReference>
<gene>
    <name evidence="2" type="ORF">EV653_5131</name>
</gene>
<organism evidence="2 3">
    <name type="scientific">Kribbella pratensis</name>
    <dbReference type="NCBI Taxonomy" id="2512112"/>
    <lineage>
        <taxon>Bacteria</taxon>
        <taxon>Bacillati</taxon>
        <taxon>Actinomycetota</taxon>
        <taxon>Actinomycetes</taxon>
        <taxon>Propionibacteriales</taxon>
        <taxon>Kribbellaceae</taxon>
        <taxon>Kribbella</taxon>
    </lineage>
</organism>
<dbReference type="AlphaFoldDB" id="A0A4R8C747"/>
<accession>A0A4R8C747</accession>
<dbReference type="RefSeq" id="WP_134106167.1">
    <property type="nucleotide sequence ID" value="NZ_SODP01000002.1"/>
</dbReference>
<comment type="caution">
    <text evidence="2">The sequence shown here is derived from an EMBL/GenBank/DDBJ whole genome shotgun (WGS) entry which is preliminary data.</text>
</comment>
<name>A0A4R8C747_9ACTN</name>
<dbReference type="Pfam" id="PF13309">
    <property type="entry name" value="HTH_22"/>
    <property type="match status" value="1"/>
</dbReference>
<dbReference type="Proteomes" id="UP000295146">
    <property type="component" value="Unassembled WGS sequence"/>
</dbReference>
<feature type="domain" description="Transcriptional regulator DauR-like HTH" evidence="1">
    <location>
        <begin position="82"/>
        <end position="140"/>
    </location>
</feature>
<reference evidence="2 3" key="1">
    <citation type="submission" date="2019-03" db="EMBL/GenBank/DDBJ databases">
        <title>Genomic Encyclopedia of Type Strains, Phase III (KMG-III): the genomes of soil and plant-associated and newly described type strains.</title>
        <authorList>
            <person name="Whitman W."/>
        </authorList>
    </citation>
    <scope>NUCLEOTIDE SEQUENCE [LARGE SCALE GENOMIC DNA]</scope>
    <source>
        <strain evidence="2 3">VKM Ac-2573</strain>
    </source>
</reference>
<proteinExistence type="predicted"/>
<sequence length="143" mass="14718">MPEQPHPLVEAITPLVERLNAELVAPADARADDICLAWEGEPVIAVRLLAPAPVSSSAAAAAGAGAAGAAAGATGSTGVQGLLAEVADELGGPLDRLSRSDKQQAVLMLEARGAFEFRKSAEIVAEALGVTRFTVYNYLNRAR</sequence>
<dbReference type="InterPro" id="IPR039445">
    <property type="entry name" value="DauR-like_HTH"/>
</dbReference>
<keyword evidence="3" id="KW-1185">Reference proteome</keyword>
<dbReference type="OrthoDB" id="9796595at2"/>
<dbReference type="PANTHER" id="PTHR35568:SF1">
    <property type="entry name" value="TRANSCRIPTIONAL REGULATOR DAUR"/>
    <property type="match status" value="1"/>
</dbReference>
<dbReference type="PANTHER" id="PTHR35568">
    <property type="entry name" value="TRANSCRIPTIONAL REGULATOR DAUR"/>
    <property type="match status" value="1"/>
</dbReference>
<evidence type="ECO:0000313" key="3">
    <source>
        <dbReference type="Proteomes" id="UP000295146"/>
    </source>
</evidence>
<protein>
    <submittedName>
        <fullName evidence="2">HTH domain-containing protein</fullName>
    </submittedName>
</protein>
<evidence type="ECO:0000259" key="1">
    <source>
        <dbReference type="Pfam" id="PF13309"/>
    </source>
</evidence>
<evidence type="ECO:0000313" key="2">
    <source>
        <dbReference type="EMBL" id="TDW71061.1"/>
    </source>
</evidence>
<dbReference type="EMBL" id="SODP01000002">
    <property type="protein sequence ID" value="TDW71061.1"/>
    <property type="molecule type" value="Genomic_DNA"/>
</dbReference>